<evidence type="ECO:0000256" key="1">
    <source>
        <dbReference type="SAM" id="SignalP"/>
    </source>
</evidence>
<keyword evidence="1" id="KW-0732">Signal</keyword>
<evidence type="ECO:0008006" key="4">
    <source>
        <dbReference type="Google" id="ProtNLM"/>
    </source>
</evidence>
<keyword evidence="3" id="KW-1185">Reference proteome</keyword>
<gene>
    <name evidence="2" type="ORF">DM02DRAFT_617377</name>
</gene>
<dbReference type="AlphaFoldDB" id="A0A2V1DDL8"/>
<name>A0A2V1DDL8_9PLEO</name>
<protein>
    <recommendedName>
        <fullName evidence="4">Secreted protein</fullName>
    </recommendedName>
</protein>
<evidence type="ECO:0000313" key="2">
    <source>
        <dbReference type="EMBL" id="PVH96237.1"/>
    </source>
</evidence>
<sequence>MAFPIAILVAVSILDCPFCILLVTGQRGIASPHLDTGEMIAQLLLRAGLGSTHRQAITDVVYMPIYVFCCFNICKSGLDVCPRPTTQCEQWRRGPHTYVSTSLQHDRGGFLEKNIADEQSTVARAL</sequence>
<organism evidence="2 3">
    <name type="scientific">Periconia macrospinosa</name>
    <dbReference type="NCBI Taxonomy" id="97972"/>
    <lineage>
        <taxon>Eukaryota</taxon>
        <taxon>Fungi</taxon>
        <taxon>Dikarya</taxon>
        <taxon>Ascomycota</taxon>
        <taxon>Pezizomycotina</taxon>
        <taxon>Dothideomycetes</taxon>
        <taxon>Pleosporomycetidae</taxon>
        <taxon>Pleosporales</taxon>
        <taxon>Massarineae</taxon>
        <taxon>Periconiaceae</taxon>
        <taxon>Periconia</taxon>
    </lineage>
</organism>
<feature type="chain" id="PRO_5015912777" description="Secreted protein" evidence="1">
    <location>
        <begin position="26"/>
        <end position="126"/>
    </location>
</feature>
<accession>A0A2V1DDL8</accession>
<reference evidence="2 3" key="1">
    <citation type="journal article" date="2018" name="Sci. Rep.">
        <title>Comparative genomics provides insights into the lifestyle and reveals functional heterogeneity of dark septate endophytic fungi.</title>
        <authorList>
            <person name="Knapp D.G."/>
            <person name="Nemeth J.B."/>
            <person name="Barry K."/>
            <person name="Hainaut M."/>
            <person name="Henrissat B."/>
            <person name="Johnson J."/>
            <person name="Kuo A."/>
            <person name="Lim J.H.P."/>
            <person name="Lipzen A."/>
            <person name="Nolan M."/>
            <person name="Ohm R.A."/>
            <person name="Tamas L."/>
            <person name="Grigoriev I.V."/>
            <person name="Spatafora J.W."/>
            <person name="Nagy L.G."/>
            <person name="Kovacs G.M."/>
        </authorList>
    </citation>
    <scope>NUCLEOTIDE SEQUENCE [LARGE SCALE GENOMIC DNA]</scope>
    <source>
        <strain evidence="2 3">DSE2036</strain>
    </source>
</reference>
<evidence type="ECO:0000313" key="3">
    <source>
        <dbReference type="Proteomes" id="UP000244855"/>
    </source>
</evidence>
<proteinExistence type="predicted"/>
<dbReference type="Proteomes" id="UP000244855">
    <property type="component" value="Unassembled WGS sequence"/>
</dbReference>
<feature type="signal peptide" evidence="1">
    <location>
        <begin position="1"/>
        <end position="25"/>
    </location>
</feature>
<dbReference type="EMBL" id="KZ805470">
    <property type="protein sequence ID" value="PVH96237.1"/>
    <property type="molecule type" value="Genomic_DNA"/>
</dbReference>